<dbReference type="CDD" id="cd01454">
    <property type="entry name" value="vWA_norD_type"/>
    <property type="match status" value="1"/>
</dbReference>
<evidence type="ECO:0000313" key="3">
    <source>
        <dbReference type="EMBL" id="QPD02238.1"/>
    </source>
</evidence>
<evidence type="ECO:0000259" key="2">
    <source>
        <dbReference type="PROSITE" id="PS50234"/>
    </source>
</evidence>
<dbReference type="InterPro" id="IPR002035">
    <property type="entry name" value="VWF_A"/>
</dbReference>
<proteinExistence type="predicted"/>
<name>A0A7S8IXF6_9BACT</name>
<dbReference type="InterPro" id="IPR051928">
    <property type="entry name" value="NorD/CobT"/>
</dbReference>
<dbReference type="KEGG" id="nkf:Nkreftii_000012"/>
<feature type="region of interest" description="Disordered" evidence="1">
    <location>
        <begin position="594"/>
        <end position="623"/>
    </location>
</feature>
<dbReference type="InterPro" id="IPR036465">
    <property type="entry name" value="vWFA_dom_sf"/>
</dbReference>
<dbReference type="PANTHER" id="PTHR41248:SF1">
    <property type="entry name" value="NORD PROTEIN"/>
    <property type="match status" value="1"/>
</dbReference>
<reference evidence="3 4" key="1">
    <citation type="journal article" date="2020" name="ISME J.">
        <title>Enrichment and physiological characterization of a novel comammox Nitrospira indicates ammonium inhibition of complete nitrification.</title>
        <authorList>
            <person name="Sakoula D."/>
            <person name="Koch H."/>
            <person name="Frank J."/>
            <person name="Jetten M.S.M."/>
            <person name="van Kessel M.A.H.J."/>
            <person name="Lucker S."/>
        </authorList>
    </citation>
    <scope>NUCLEOTIDE SEQUENCE [LARGE SCALE GENOMIC DNA]</scope>
    <source>
        <strain evidence="3">Comreactor17</strain>
    </source>
</reference>
<feature type="domain" description="VWFA" evidence="2">
    <location>
        <begin position="809"/>
        <end position="995"/>
    </location>
</feature>
<organism evidence="3 4">
    <name type="scientific">Candidatus Nitrospira kreftii</name>
    <dbReference type="NCBI Taxonomy" id="2652173"/>
    <lineage>
        <taxon>Bacteria</taxon>
        <taxon>Pseudomonadati</taxon>
        <taxon>Nitrospirota</taxon>
        <taxon>Nitrospiria</taxon>
        <taxon>Nitrospirales</taxon>
        <taxon>Nitrospiraceae</taxon>
        <taxon>Nitrospira</taxon>
    </lineage>
</organism>
<feature type="compositionally biased region" description="Basic and acidic residues" evidence="1">
    <location>
        <begin position="594"/>
        <end position="604"/>
    </location>
</feature>
<dbReference type="Gene3D" id="3.40.50.410">
    <property type="entry name" value="von Willebrand factor, type A domain"/>
    <property type="match status" value="1"/>
</dbReference>
<dbReference type="PANTHER" id="PTHR41248">
    <property type="entry name" value="NORD PROTEIN"/>
    <property type="match status" value="1"/>
</dbReference>
<dbReference type="SUPFAM" id="SSF53300">
    <property type="entry name" value="vWA-like"/>
    <property type="match status" value="1"/>
</dbReference>
<evidence type="ECO:0000313" key="4">
    <source>
        <dbReference type="Proteomes" id="UP000593737"/>
    </source>
</evidence>
<sequence length="997" mass="110954">MDMSIRQILHERLVPEVGAAVAETLVTRLPQATGKPNAEARVLTLLEELHELSGKTASAAVAALPELDRRARLGDILLWLDLGVALAELSGASALKYFKDSPLVLGLIESPDARSEVLTIGLEVAEQDANVALEYIRHAPQILSDVPTIQLRPWLDIGIELTQINVVVGLEFIRQISKLASVLPLDSVRDWATVGMKLIVPNSLGKPDYVATMEFLRTSPALLSHIEHSAVRTKVVSLCRLLAEHSPESGITWLAESPDLLRAVPTVEWQIKLLQYGSLLAEKHAEATIGYLRRAPELVQLLGDGPEAARRFESWFTTGMEVVGYSPDAAHAFFSMESQKALASVEQALSGVPFRQVARRLKLFVQGLCEINVTVTALPDSLASPARAAVSADGKTISLPALLRRYPTAAENERLYLLMAAHEAGHIAYGTYRFQLESLADLVETVRCRYGRSNEAHPDTLSALFQLYPQPNLVRDLWMVLEDARIESLLQAEYPGLRGDLARLAAESITPRDPAQGVTVKELVVDCLLRLSTGETEAVAVPRAVREEVSILWVMSQAVLKMTATAEEVVRVVDAVYVRLEELLVARGEMIPVERHEEPEDQKSEQIQQEQSGDQYRPMTDVAHRGSMNPEYITWGHEHLQRGSQPPAPSDGDLTRKAGHDEQKIGNGERLSEGRSLSSVVEECLTLESDGHPLQEKTEHEGQAILHHEWDYRIEDYRMNWCRVVERPADLGSDEFVTATLAARQSTVRSLRRLFEGLRPPAFRRVMGQPDGDEVDLDAVVRRTGEQRAGMEGDDRIYIRREKRERDVAVAFLVDISGSTSRELGNGRRVIDIEKESLVLLCEALGAVGDQYGLYAYSGQGRAMVDFLTIKDFDDRLSASAAHRLGGLAPRHQNRDGAAIRHATTKLLKRDVKNRILMLLSDGRPLDDHYKDEYSLEDTRAALREARHRGIETFCVTIDREAESYVCRMYAEARYCVISSVESLPTKLPRIYRQLTA</sequence>
<accession>A0A7S8IXF6</accession>
<dbReference type="AlphaFoldDB" id="A0A7S8IXF6"/>
<dbReference type="EMBL" id="CP047423">
    <property type="protein sequence ID" value="QPD02238.1"/>
    <property type="molecule type" value="Genomic_DNA"/>
</dbReference>
<feature type="region of interest" description="Disordered" evidence="1">
    <location>
        <begin position="640"/>
        <end position="673"/>
    </location>
</feature>
<dbReference type="SMART" id="SM00327">
    <property type="entry name" value="VWA"/>
    <property type="match status" value="1"/>
</dbReference>
<feature type="compositionally biased region" description="Polar residues" evidence="1">
    <location>
        <begin position="605"/>
        <end position="614"/>
    </location>
</feature>
<dbReference type="PROSITE" id="PS50234">
    <property type="entry name" value="VWFA"/>
    <property type="match status" value="1"/>
</dbReference>
<dbReference type="Pfam" id="PF00092">
    <property type="entry name" value="VWA"/>
    <property type="match status" value="1"/>
</dbReference>
<protein>
    <recommendedName>
        <fullName evidence="2">VWFA domain-containing protein</fullName>
    </recommendedName>
</protein>
<feature type="compositionally biased region" description="Basic and acidic residues" evidence="1">
    <location>
        <begin position="653"/>
        <end position="664"/>
    </location>
</feature>
<gene>
    <name evidence="3" type="ORF">Nkreftii_000012</name>
</gene>
<evidence type="ECO:0000256" key="1">
    <source>
        <dbReference type="SAM" id="MobiDB-lite"/>
    </source>
</evidence>
<dbReference type="Proteomes" id="UP000593737">
    <property type="component" value="Chromosome"/>
</dbReference>